<dbReference type="EMBL" id="BA000059">
    <property type="protein sequence ID" value="BAO05029.1"/>
    <property type="molecule type" value="Genomic_DNA"/>
</dbReference>
<dbReference type="HOGENOM" id="CLU_1145609_0_0_9"/>
<dbReference type="InterPro" id="IPR013974">
    <property type="entry name" value="SAF"/>
</dbReference>
<keyword evidence="1" id="KW-1133">Transmembrane helix</keyword>
<evidence type="ECO:0000313" key="3">
    <source>
        <dbReference type="EMBL" id="BAO05029.1"/>
    </source>
</evidence>
<dbReference type="CDD" id="cd11614">
    <property type="entry name" value="SAF_CpaB_FlgA_like"/>
    <property type="match status" value="1"/>
</dbReference>
<organism evidence="3">
    <name type="scientific">Clostridium botulinum B str. Osaka05</name>
    <dbReference type="NCBI Taxonomy" id="1407017"/>
    <lineage>
        <taxon>Bacteria</taxon>
        <taxon>Bacillati</taxon>
        <taxon>Bacillota</taxon>
        <taxon>Clostridia</taxon>
        <taxon>Eubacteriales</taxon>
        <taxon>Clostridiaceae</taxon>
        <taxon>Clostridium</taxon>
    </lineage>
</organism>
<keyword evidence="1" id="KW-0472">Membrane</keyword>
<protein>
    <recommendedName>
        <fullName evidence="2">SAF domain-containing protein</fullName>
    </recommendedName>
</protein>
<name>A0A060N9Q0_CLOBO</name>
<reference evidence="3" key="1">
    <citation type="submission" date="2013-10" db="EMBL/GenBank/DDBJ databases">
        <title>Draft genome sequence of Clostridium botulinum type B strain Osaka05.</title>
        <authorList>
            <person name="Sakaguchi Y."/>
            <person name="Hosomi K."/>
            <person name="Uchiyama J."/>
            <person name="Ogura Y."/>
            <person name="Sakaguchi M."/>
            <person name="Kohda T."/>
            <person name="Mukamoto M."/>
            <person name="Misawa N."/>
            <person name="Matsuzaki S."/>
            <person name="Hayashi T."/>
            <person name="Kozaki S."/>
        </authorList>
    </citation>
    <scope>NUCLEOTIDE SEQUENCE</scope>
    <source>
        <strain evidence="3">Osaka05</strain>
    </source>
</reference>
<keyword evidence="1" id="KW-0812">Transmembrane</keyword>
<feature type="domain" description="SAF" evidence="2">
    <location>
        <begin position="51"/>
        <end position="113"/>
    </location>
</feature>
<sequence length="242" mass="27035">MSKKMSSNTRNKIISTILVTSSVWLMAIAGAYYISEYANINLPTLNKNSKAPVIIAKRVINEGELINEGDIEEKIMPINNIAKNTINVKKDLIGKITVNKLEPNEQIKKYDVTLKENQNNTLRPYSIPIKLENLSDLSINSNDFIDVMVVYPKNNNAKTKQVKSSDVVAAKLKVEYMADTSGNMVKHIGNGESEGQKTPSLLVVKASLEEIQSIEQARREGNLLFLKYSDKNAKKTNVTYSK</sequence>
<proteinExistence type="predicted"/>
<dbReference type="Proteomes" id="UP000054164">
    <property type="component" value="Unassembled WGS sequence"/>
</dbReference>
<evidence type="ECO:0000259" key="2">
    <source>
        <dbReference type="SMART" id="SM00858"/>
    </source>
</evidence>
<feature type="transmembrane region" description="Helical" evidence="1">
    <location>
        <begin position="12"/>
        <end position="34"/>
    </location>
</feature>
<dbReference type="RefSeq" id="WP_030032136.1">
    <property type="nucleotide sequence ID" value="NZ_BA000059.1"/>
</dbReference>
<gene>
    <name evidence="3" type="ORF">CBO05P2_004</name>
</gene>
<dbReference type="SMART" id="SM00858">
    <property type="entry name" value="SAF"/>
    <property type="match status" value="1"/>
</dbReference>
<dbReference type="Gene3D" id="3.90.1210.10">
    <property type="entry name" value="Antifreeze-like/N-acetylneuraminic acid synthase C-terminal domain"/>
    <property type="match status" value="1"/>
</dbReference>
<evidence type="ECO:0000256" key="1">
    <source>
        <dbReference type="SAM" id="Phobius"/>
    </source>
</evidence>
<dbReference type="AlphaFoldDB" id="A0A060N9Q0"/>
<accession>A0A060N9Q0</accession>